<dbReference type="GO" id="GO:0042144">
    <property type="term" value="P:vacuole fusion, non-autophagic"/>
    <property type="evidence" value="ECO:0007669"/>
    <property type="project" value="InterPro"/>
</dbReference>
<dbReference type="PANTHER" id="PTHR38407:SF1">
    <property type="entry name" value="PROTEIN IVY1"/>
    <property type="match status" value="1"/>
</dbReference>
<reference evidence="1 2" key="1">
    <citation type="submission" date="2009-08" db="EMBL/GenBank/DDBJ databases">
        <title>The Genome Sequence of Spizellomyces punctatus strain DAOM BR117.</title>
        <authorList>
            <consortium name="The Broad Institute Genome Sequencing Platform"/>
            <person name="Russ C."/>
            <person name="Cuomo C."/>
            <person name="Shea T."/>
            <person name="Young S.K."/>
            <person name="Zeng Q."/>
            <person name="Koehrsen M."/>
            <person name="Haas B."/>
            <person name="Borodovsky M."/>
            <person name="Guigo R."/>
            <person name="Alvarado L."/>
            <person name="Berlin A."/>
            <person name="Bochicchio J."/>
            <person name="Borenstein D."/>
            <person name="Chapman S."/>
            <person name="Chen Z."/>
            <person name="Engels R."/>
            <person name="Freedman E."/>
            <person name="Gellesch M."/>
            <person name="Goldberg J."/>
            <person name="Griggs A."/>
            <person name="Gujja S."/>
            <person name="Heiman D."/>
            <person name="Hepburn T."/>
            <person name="Howarth C."/>
            <person name="Jen D."/>
            <person name="Larson L."/>
            <person name="Lewis B."/>
            <person name="Mehta T."/>
            <person name="Park D."/>
            <person name="Pearson M."/>
            <person name="Roberts A."/>
            <person name="Saif S."/>
            <person name="Shenoy N."/>
            <person name="Sisk P."/>
            <person name="Stolte C."/>
            <person name="Sykes S."/>
            <person name="Thomson T."/>
            <person name="Walk T."/>
            <person name="White J."/>
            <person name="Yandava C."/>
            <person name="Burger G."/>
            <person name="Gray M.W."/>
            <person name="Holland P.W.H."/>
            <person name="King N."/>
            <person name="Lang F.B.F."/>
            <person name="Roger A.J."/>
            <person name="Ruiz-Trillo I."/>
            <person name="Lander E."/>
            <person name="Nusbaum C."/>
        </authorList>
    </citation>
    <scope>NUCLEOTIDE SEQUENCE [LARGE SCALE GENOMIC DNA]</scope>
    <source>
        <strain evidence="1 2">DAOM BR117</strain>
    </source>
</reference>
<evidence type="ECO:0000313" key="2">
    <source>
        <dbReference type="Proteomes" id="UP000053201"/>
    </source>
</evidence>
<dbReference type="InterPro" id="IPR027267">
    <property type="entry name" value="AH/BAR_dom_sf"/>
</dbReference>
<dbReference type="AlphaFoldDB" id="A0A0L0HDA3"/>
<dbReference type="RefSeq" id="XP_016606994.1">
    <property type="nucleotide sequence ID" value="XM_016754120.1"/>
</dbReference>
<dbReference type="GeneID" id="27689256"/>
<dbReference type="PANTHER" id="PTHR38407">
    <property type="entry name" value="PROTEIN IVY1"/>
    <property type="match status" value="1"/>
</dbReference>
<dbReference type="Proteomes" id="UP000053201">
    <property type="component" value="Unassembled WGS sequence"/>
</dbReference>
<dbReference type="InParanoid" id="A0A0L0HDA3"/>
<name>A0A0L0HDA3_SPIPD</name>
<keyword evidence="2" id="KW-1185">Reference proteome</keyword>
<protein>
    <submittedName>
        <fullName evidence="1">Uncharacterized protein</fullName>
    </submittedName>
</protein>
<proteinExistence type="predicted"/>
<gene>
    <name evidence="1" type="ORF">SPPG_05913</name>
</gene>
<organism evidence="1 2">
    <name type="scientific">Spizellomyces punctatus (strain DAOM BR117)</name>
    <dbReference type="NCBI Taxonomy" id="645134"/>
    <lineage>
        <taxon>Eukaryota</taxon>
        <taxon>Fungi</taxon>
        <taxon>Fungi incertae sedis</taxon>
        <taxon>Chytridiomycota</taxon>
        <taxon>Chytridiomycota incertae sedis</taxon>
        <taxon>Chytridiomycetes</taxon>
        <taxon>Spizellomycetales</taxon>
        <taxon>Spizellomycetaceae</taxon>
        <taxon>Spizellomyces</taxon>
    </lineage>
</organism>
<accession>A0A0L0HDA3</accession>
<evidence type="ECO:0000313" key="1">
    <source>
        <dbReference type="EMBL" id="KNC98954.1"/>
    </source>
</evidence>
<dbReference type="InterPro" id="IPR037470">
    <property type="entry name" value="IVY1"/>
</dbReference>
<dbReference type="VEuPathDB" id="FungiDB:SPPG_05913"/>
<dbReference type="EMBL" id="KQ257459">
    <property type="protein sequence ID" value="KNC98954.1"/>
    <property type="molecule type" value="Genomic_DNA"/>
</dbReference>
<sequence>MPPKPLRISKQDISNPTPLLSAEQAQAAAAMGDVLKHPTHHFQRRDGGDSGISLDEKRAHMGQHAIAPFSAGRFDSSASVAGGPNDPRVIKARLPPPRLTMRQYQSFVQALAVYRRQVQALAAASETFVRALEDLAEFVPAAHIRRPHVVGDLDFLIDSTHLIANAHQIWAESLEREFEAPLTQNIQNIMTRVTSRQNENKDQINKLVERLHQEEDKSYKLGKKKQRDIKALQSSLNVRMSIADEIKRLTVENQTLHDTLSHHNMEFILENCASGVRGELQNYETIYEGLKKLGAYSDSSDFPHNYQTQRAGRFSIMSQTPTIPQTDILPPSERFPDMTGDDRLWEGDEDRFDVELLRNALKNLGGD</sequence>
<dbReference type="GO" id="GO:0000329">
    <property type="term" value="C:fungal-type vacuole membrane"/>
    <property type="evidence" value="ECO:0007669"/>
    <property type="project" value="InterPro"/>
</dbReference>
<dbReference type="GO" id="GO:0005543">
    <property type="term" value="F:phospholipid binding"/>
    <property type="evidence" value="ECO:0007669"/>
    <property type="project" value="InterPro"/>
</dbReference>
<dbReference type="OrthoDB" id="5594612at2759"/>
<dbReference type="OMA" id="FCAYSTT"/>
<dbReference type="Gene3D" id="1.20.1270.60">
    <property type="entry name" value="Arfaptin homology (AH) domain/BAR domain"/>
    <property type="match status" value="1"/>
</dbReference>